<evidence type="ECO:0000256" key="4">
    <source>
        <dbReference type="ARBA" id="ARBA00022755"/>
    </source>
</evidence>
<dbReference type="PANTHER" id="PTHR10099">
    <property type="entry name" value="PHOSPHORIBOSYLFORMYLGLYCINAMIDINE SYNTHASE"/>
    <property type="match status" value="1"/>
</dbReference>
<evidence type="ECO:0000256" key="3">
    <source>
        <dbReference type="ARBA" id="ARBA00022741"/>
    </source>
</evidence>
<dbReference type="InterPro" id="IPR010141">
    <property type="entry name" value="FGAM_synthase"/>
</dbReference>
<dbReference type="Pfam" id="PF02769">
    <property type="entry name" value="AIRS_C"/>
    <property type="match status" value="1"/>
</dbReference>
<dbReference type="SUPFAM" id="SSF52317">
    <property type="entry name" value="Class I glutamine amidotransferase-like"/>
    <property type="match status" value="1"/>
</dbReference>
<dbReference type="GO" id="GO:0006164">
    <property type="term" value="P:purine nucleotide biosynthetic process"/>
    <property type="evidence" value="ECO:0007669"/>
    <property type="project" value="UniProtKB-KW"/>
</dbReference>
<dbReference type="CDD" id="cd02204">
    <property type="entry name" value="PurL_repeat2"/>
    <property type="match status" value="1"/>
</dbReference>
<evidence type="ECO:0000256" key="1">
    <source>
        <dbReference type="ARBA" id="ARBA00022598"/>
    </source>
</evidence>
<dbReference type="SUPFAM" id="SSF55326">
    <property type="entry name" value="PurM N-terminal domain-like"/>
    <property type="match status" value="2"/>
</dbReference>
<evidence type="ECO:0000313" key="10">
    <source>
        <dbReference type="Proteomes" id="UP000298381"/>
    </source>
</evidence>
<dbReference type="InterPro" id="IPR010918">
    <property type="entry name" value="PurM-like_C_dom"/>
</dbReference>
<dbReference type="Gene3D" id="3.30.1330.10">
    <property type="entry name" value="PurM-like, N-terminal domain"/>
    <property type="match status" value="2"/>
</dbReference>
<dbReference type="OrthoDB" id="9804441at2"/>
<evidence type="ECO:0000259" key="8">
    <source>
        <dbReference type="Pfam" id="PF18072"/>
    </source>
</evidence>
<keyword evidence="6" id="KW-0460">Magnesium</keyword>
<evidence type="ECO:0000259" key="7">
    <source>
        <dbReference type="Pfam" id="PF02769"/>
    </source>
</evidence>
<dbReference type="InterPro" id="IPR036921">
    <property type="entry name" value="PurM-like_N_sf"/>
</dbReference>
<dbReference type="Pfam" id="PF18072">
    <property type="entry name" value="FGAR-AT_linker"/>
    <property type="match status" value="1"/>
</dbReference>
<dbReference type="RefSeq" id="WP_135269987.1">
    <property type="nucleotide sequence ID" value="NZ_SRIB01000001.1"/>
</dbReference>
<dbReference type="FunFam" id="3.30.1330.10:FF:000013">
    <property type="entry name" value="Phosphoribosylformylglycinamidine synthase"/>
    <property type="match status" value="1"/>
</dbReference>
<evidence type="ECO:0000256" key="2">
    <source>
        <dbReference type="ARBA" id="ARBA00022723"/>
    </source>
</evidence>
<dbReference type="PANTHER" id="PTHR10099:SF1">
    <property type="entry name" value="PHOSPHORIBOSYLFORMYLGLYCINAMIDINE SYNTHASE"/>
    <property type="match status" value="1"/>
</dbReference>
<keyword evidence="2" id="KW-0479">Metal-binding</keyword>
<organism evidence="9 10">
    <name type="scientific">Soehngenia longivitae</name>
    <dbReference type="NCBI Taxonomy" id="2562294"/>
    <lineage>
        <taxon>Bacteria</taxon>
        <taxon>Bacillati</taxon>
        <taxon>Bacillota</taxon>
        <taxon>Tissierellia</taxon>
        <taxon>Tissierellales</taxon>
        <taxon>Tissierellaceae</taxon>
        <taxon>Soehngenia</taxon>
    </lineage>
</organism>
<dbReference type="Gene3D" id="3.90.650.10">
    <property type="entry name" value="PurM-like C-terminal domain"/>
    <property type="match status" value="2"/>
</dbReference>
<feature type="domain" description="PurM-like C-terminal" evidence="7">
    <location>
        <begin position="435"/>
        <end position="586"/>
    </location>
</feature>
<evidence type="ECO:0000313" key="9">
    <source>
        <dbReference type="EMBL" id="TFZ41759.1"/>
    </source>
</evidence>
<keyword evidence="1 9" id="KW-0436">Ligase</keyword>
<reference evidence="9 10" key="1">
    <citation type="submission" date="2019-03" db="EMBL/GenBank/DDBJ databases">
        <title>Draft genome sequence data and analysis of a Fermenting Bacterium, Soehngenia longevitae strain 1933PT, isolated from petroleum reservoir in Azerbaijan.</title>
        <authorList>
            <person name="Grouzdev D.S."/>
            <person name="Bidzhieva S.K."/>
            <person name="Sokolova D.S."/>
            <person name="Tourova T.P."/>
            <person name="Poltaraus A.B."/>
            <person name="Nazina T.N."/>
        </authorList>
    </citation>
    <scope>NUCLEOTIDE SEQUENCE [LARGE SCALE GENOMIC DNA]</scope>
    <source>
        <strain evidence="9 10">1933P</strain>
    </source>
</reference>
<feature type="domain" description="Phosphoribosylformylglycinamidine synthase linker" evidence="8">
    <location>
        <begin position="178"/>
        <end position="225"/>
    </location>
</feature>
<keyword evidence="5" id="KW-0067">ATP-binding</keyword>
<dbReference type="Pfam" id="PF13507">
    <property type="entry name" value="GATase_5"/>
    <property type="match status" value="1"/>
</dbReference>
<dbReference type="GO" id="GO:0005737">
    <property type="term" value="C:cytoplasm"/>
    <property type="evidence" value="ECO:0007669"/>
    <property type="project" value="TreeGrafter"/>
</dbReference>
<dbReference type="InterPro" id="IPR036676">
    <property type="entry name" value="PurM-like_C_sf"/>
</dbReference>
<keyword evidence="4" id="KW-0658">Purine biosynthesis</keyword>
<comment type="caution">
    <text evidence="9">The sequence shown here is derived from an EMBL/GenBank/DDBJ whole genome shotgun (WGS) entry which is preliminary data.</text>
</comment>
<dbReference type="GO" id="GO:0005524">
    <property type="term" value="F:ATP binding"/>
    <property type="evidence" value="ECO:0007669"/>
    <property type="project" value="UniProtKB-KW"/>
</dbReference>
<proteinExistence type="predicted"/>
<dbReference type="Gene3D" id="3.40.50.880">
    <property type="match status" value="1"/>
</dbReference>
<dbReference type="GO" id="GO:0046872">
    <property type="term" value="F:metal ion binding"/>
    <property type="evidence" value="ECO:0007669"/>
    <property type="project" value="UniProtKB-KW"/>
</dbReference>
<dbReference type="NCBIfam" id="TIGR01857">
    <property type="entry name" value="FGAM-synthase"/>
    <property type="match status" value="1"/>
</dbReference>
<dbReference type="InterPro" id="IPR029062">
    <property type="entry name" value="Class_I_gatase-like"/>
</dbReference>
<name>A0A4Z0DA26_9FIRM</name>
<dbReference type="GO" id="GO:0004642">
    <property type="term" value="F:phosphoribosylformylglycinamidine synthase activity"/>
    <property type="evidence" value="ECO:0007669"/>
    <property type="project" value="UniProtKB-EC"/>
</dbReference>
<dbReference type="InterPro" id="IPR041609">
    <property type="entry name" value="PurL_linker"/>
</dbReference>
<dbReference type="EMBL" id="SRIB01000001">
    <property type="protein sequence ID" value="TFZ41759.1"/>
    <property type="molecule type" value="Genomic_DNA"/>
</dbReference>
<evidence type="ECO:0000256" key="6">
    <source>
        <dbReference type="ARBA" id="ARBA00022842"/>
    </source>
</evidence>
<dbReference type="EC" id="6.3.5.3" evidence="9"/>
<keyword evidence="10" id="KW-1185">Reference proteome</keyword>
<dbReference type="Proteomes" id="UP000298381">
    <property type="component" value="Unassembled WGS sequence"/>
</dbReference>
<accession>A0A4Z0DA26</accession>
<keyword evidence="3" id="KW-0547">Nucleotide-binding</keyword>
<dbReference type="SUPFAM" id="SSF56042">
    <property type="entry name" value="PurM C-terminal domain-like"/>
    <property type="match status" value="2"/>
</dbReference>
<dbReference type="AlphaFoldDB" id="A0A4Z0DA26"/>
<sequence>MGNYRIMIEKKESFNIEAKKLKKDAEFLGIEKYDYITVLNVYDIFEIDEENLNKIVEKILFEANIDNIYYGELNLKEDELAFRFEYNKGQFDPRQNATEILINKYLGYKDSSVKVSKIILVKGMSNEDFSKLKSYYINPVNSKEVPLNLIIQDKEEIEAKEIEIINDFANYSDDELIRLKNEYSLALDLEDLLFIKDYFKKTMKEPTITEIKILDTYWSDHCRHKTFLSEITEIKLEDGDYKSLFEDVLKEYMKSRQYVHNNDKPLCLMDLATINMKEIEKNGKLTDREISEEVNAASIEVEVDVDGEEEKWLLMFKNETHNHPTEIEPFGGAATCLGGGIRDPLSGRGYVYQAMRITGAKDPRTKFEATLQGKLPQRKITTMAVEGYSSYAYQIGGASGYVKEFYDDGFEAKRLELGALVAATPKDWVRRGVPKPNDLVLLVGGKTGRDGLGAAVGSSVEQKKDALITAGAQVQKGDPQTERKIVRLFRNEEVSKMIKRCNDFGAGGVAVAVGELADGLLIDLDKVPTKYEGMDGTEIALSESQERMAIVIDENDLERFKKLAEEEDLEVAVIAKVTEEKRMKMLWRNKLIVDLERSFLDTNGVRKKAKVHVLSPLKENSVFLNKMDSDKTNAERFIDNLKDLNCCSQKGLIERFDNTIGKNAVAVQLGGKEKLTPQVGMAAKLPVIGKHTSTASIMTCGYDPKIAKWSTFHGGYYAVIDSIARVVAMGGDYKRIRLSFQEFYESLGEDPKKWAKPFTSLLGAYKVQKELEIPSIGGKDSMSGSFENINVAPSLFSFAVCVENSDNIISQEFKATDSIVIEVMLKRDENDLVDLDSLKYNYSLIKKLVDEKKVLSSNVIGYGGFAKAIFEMCIGNDIGFKFSQEFDDMYIPSYGNILLEISPDNKEDISSLNYRVIGNTQKEKSITIGKENLELAELKKVYLGVLEEIFPIKEDLNGEISDIKYMGSTSIKATKTIAKPRVLIPVFTGTNGEYDMISSFEECGAVVNTFVLKTFNTQEIKKSIRTLSNLIKETQILGLANGYFLGNEPETAAKLLKVIFDDEYLKESVYELLYKKDGLILGIGSGFNALIKLGLIEHGKFVKENELSPSIIYNYSGDFYSNFVDVKVTSKLSPWFNEMKIGHEYTVPVATKEGRVFLNNNKNLIDKGQISTQFVKNGYATYDGLYNPTGSEYAIESMTSPDGRILGTVSSIDRIGDGIYKNIDIKGKHKIFESGVNYYK</sequence>
<protein>
    <submittedName>
        <fullName evidence="9">Phosphoribosylformylglycinamidine synthase</fullName>
        <ecNumber evidence="9">6.3.5.3</ecNumber>
    </submittedName>
</protein>
<dbReference type="SMART" id="SM01211">
    <property type="entry name" value="GATase_5"/>
    <property type="match status" value="1"/>
</dbReference>
<gene>
    <name evidence="9" type="ORF">E4100_01085</name>
</gene>
<evidence type="ECO:0000256" key="5">
    <source>
        <dbReference type="ARBA" id="ARBA00022840"/>
    </source>
</evidence>